<dbReference type="Gene3D" id="1.20.210.10">
    <property type="entry name" value="Cytochrome c oxidase-like, subunit I domain"/>
    <property type="match status" value="1"/>
</dbReference>
<feature type="domain" description="Cytochrome c" evidence="10">
    <location>
        <begin position="546"/>
        <end position="661"/>
    </location>
</feature>
<evidence type="ECO:0000256" key="1">
    <source>
        <dbReference type="ARBA" id="ARBA00022448"/>
    </source>
</evidence>
<feature type="transmembrane region" description="Helical" evidence="8">
    <location>
        <begin position="175"/>
        <end position="195"/>
    </location>
</feature>
<dbReference type="AlphaFoldDB" id="A0AAU7YVA5"/>
<feature type="transmembrane region" description="Helical" evidence="8">
    <location>
        <begin position="243"/>
        <end position="263"/>
    </location>
</feature>
<dbReference type="PROSITE" id="PS51007">
    <property type="entry name" value="CYTC"/>
    <property type="match status" value="2"/>
</dbReference>
<feature type="transmembrane region" description="Helical" evidence="8">
    <location>
        <begin position="356"/>
        <end position="379"/>
    </location>
</feature>
<keyword evidence="1" id="KW-0813">Transport</keyword>
<dbReference type="RefSeq" id="WP_353070933.1">
    <property type="nucleotide sequence ID" value="NZ_CP132938.1"/>
</dbReference>
<dbReference type="InterPro" id="IPR000883">
    <property type="entry name" value="Cyt_C_Oxase_1"/>
</dbReference>
<evidence type="ECO:0000256" key="8">
    <source>
        <dbReference type="SAM" id="Phobius"/>
    </source>
</evidence>
<dbReference type="InterPro" id="IPR023616">
    <property type="entry name" value="Cyt_c_oxase-like_su1_dom"/>
</dbReference>
<dbReference type="GO" id="GO:0020037">
    <property type="term" value="F:heme binding"/>
    <property type="evidence" value="ECO:0007669"/>
    <property type="project" value="InterPro"/>
</dbReference>
<sequence>MNGRQHLADNKYAADERTTRSVLPRIDYDLIRWHGHAALITVLISALFGILVATKFNFPTFLGGHAWETWGRLRYNHTQGIFFGWLGNAFIAFCYYVVPRLTNRPVTSRKLGWVIFWLWNFAVVLPGWILVCAGFSQPLEWAEFPIIVDLFVILAFVLMLVQFVRPILRVPAGDLYVSGWYIVGGLVFTTLAYPIGNLVPELVAGAKGAAFSGLWIHDAVGLFVTPLALSMAYYVIPSVTREPIYSHFISMMGFWLLFFIYPLNGTHHYVYSAIPMSAQRGAIIASIYLGLTVILVVTNLLLSLRGSTDKVGGNVPLRFVWFGVVAYLVVSLQGSMQSIMPVNRFIHFSDWVIGHSHLAMIGFASFIAAGALAHVWSSLPGARYNARAMGWAYWLLAIGLGLMVIDLTAAGLVEGQLWVSRAPWIDSVRAMYPYWLTRTVSGIPILAGFLLFWIGLVTGPRNVARPAPANSKTTLEGSAGTGEGHLQTKRIFHGTPSILGYAFVIAFVGGFGFFVLSFVVLGILPARQLESEINRTAPHAMQPLTATEQHGREIYGREGCAYCHTEQVRVITADVVRFGAPTAAWETQYDYPHLWGTRRIGPDLSREHGLRTDDWHYAHLFDPRSTVPDSIMPGYSWMFNGSSAKPNQDALDLVAYLRSLGRERELAGDTGSEQVDHGMAMEMSSGYSAHGIPDTVPRIDLGGINPDAPVFATTGNFEAANQERGRGVFQHNCSGCHGVNADGNGIARPGLLPVPVDLHKDHYSDAHLATILWDGVYGSSMPPWRQLDKADLAAVNAYVHSLGAQATPVSMSSQELDKAAELYAANCVSCHGDHGGGNGPAAGALKPSPANFHVRQPSAERAWTALEQGIPGSSMPAWKSRLSDDERRLLVKYVQSMYDSGHKEAQSQ</sequence>
<dbReference type="InterPro" id="IPR008168">
    <property type="entry name" value="Cyt_C_IC"/>
</dbReference>
<keyword evidence="3" id="KW-0679">Respiratory chain</keyword>
<dbReference type="Pfam" id="PF00115">
    <property type="entry name" value="COX1"/>
    <property type="match status" value="1"/>
</dbReference>
<dbReference type="PROSITE" id="PS50855">
    <property type="entry name" value="COX1"/>
    <property type="match status" value="1"/>
</dbReference>
<dbReference type="Pfam" id="PF02433">
    <property type="entry name" value="FixO"/>
    <property type="match status" value="1"/>
</dbReference>
<accession>A0AAU7YVA5</accession>
<feature type="transmembrane region" description="Helical" evidence="8">
    <location>
        <begin position="142"/>
        <end position="163"/>
    </location>
</feature>
<feature type="transmembrane region" description="Helical" evidence="8">
    <location>
        <begin position="215"/>
        <end position="236"/>
    </location>
</feature>
<keyword evidence="4 7" id="KW-0479">Metal-binding</keyword>
<dbReference type="Gene3D" id="1.10.760.10">
    <property type="entry name" value="Cytochrome c-like domain"/>
    <property type="match status" value="3"/>
</dbReference>
<keyword evidence="8" id="KW-0812">Transmembrane</keyword>
<reference evidence="11" key="1">
    <citation type="submission" date="2023-08" db="EMBL/GenBank/DDBJ databases">
        <authorList>
            <person name="Messyasz A."/>
            <person name="Mannisto M.K."/>
            <person name="Kerkhof L.J."/>
            <person name="Haggblom M."/>
        </authorList>
    </citation>
    <scope>NUCLEOTIDE SEQUENCE</scope>
    <source>
        <strain evidence="11">M8UP39</strain>
    </source>
</reference>
<keyword evidence="2 7" id="KW-0349">Heme</keyword>
<evidence type="ECO:0000256" key="4">
    <source>
        <dbReference type="ARBA" id="ARBA00022723"/>
    </source>
</evidence>
<evidence type="ECO:0000256" key="5">
    <source>
        <dbReference type="ARBA" id="ARBA00022982"/>
    </source>
</evidence>
<dbReference type="PANTHER" id="PTHR37823:SF1">
    <property type="entry name" value="CYTOCHROME C-553-LIKE"/>
    <property type="match status" value="1"/>
</dbReference>
<evidence type="ECO:0000256" key="6">
    <source>
        <dbReference type="ARBA" id="ARBA00023004"/>
    </source>
</evidence>
<dbReference type="PANTHER" id="PTHR37823">
    <property type="entry name" value="CYTOCHROME C-553-LIKE"/>
    <property type="match status" value="1"/>
</dbReference>
<dbReference type="GO" id="GO:0009060">
    <property type="term" value="P:aerobic respiration"/>
    <property type="evidence" value="ECO:0007669"/>
    <property type="project" value="InterPro"/>
</dbReference>
<dbReference type="InterPro" id="IPR003468">
    <property type="entry name" value="Cyt_c_oxidase_monohaem-su/FixO"/>
</dbReference>
<keyword evidence="8" id="KW-0472">Membrane</keyword>
<feature type="transmembrane region" description="Helical" evidence="8">
    <location>
        <begin position="391"/>
        <end position="412"/>
    </location>
</feature>
<feature type="transmembrane region" description="Helical" evidence="8">
    <location>
        <begin position="498"/>
        <end position="524"/>
    </location>
</feature>
<gene>
    <name evidence="11" type="ORF">RBB81_12985</name>
</gene>
<dbReference type="PRINTS" id="PR00605">
    <property type="entry name" value="CYTCHROMECIC"/>
</dbReference>
<dbReference type="KEGG" id="tgi:RBB81_12985"/>
<dbReference type="GO" id="GO:0004129">
    <property type="term" value="F:cytochrome-c oxidase activity"/>
    <property type="evidence" value="ECO:0007669"/>
    <property type="project" value="InterPro"/>
</dbReference>
<dbReference type="InterPro" id="IPR036927">
    <property type="entry name" value="Cyt_c_oxase-like_su1_sf"/>
</dbReference>
<reference evidence="11" key="2">
    <citation type="journal article" date="2024" name="Environ. Microbiol.">
        <title>Genome analysis and description of Tunturibacter gen. nov. expands the diversity of Terriglobia in tundra soils.</title>
        <authorList>
            <person name="Messyasz A."/>
            <person name="Mannisto M.K."/>
            <person name="Kerkhof L.J."/>
            <person name="Haggblom M.M."/>
        </authorList>
    </citation>
    <scope>NUCLEOTIDE SEQUENCE</scope>
    <source>
        <strain evidence="11">M8UP39</strain>
    </source>
</reference>
<proteinExistence type="predicted"/>
<feature type="transmembrane region" description="Helical" evidence="8">
    <location>
        <begin position="432"/>
        <end position="456"/>
    </location>
</feature>
<dbReference type="InterPro" id="IPR009056">
    <property type="entry name" value="Cyt_c-like_dom"/>
</dbReference>
<keyword evidence="5" id="KW-0249">Electron transport</keyword>
<feature type="domain" description="Cytochrome oxidase subunit I profile" evidence="9">
    <location>
        <begin position="38"/>
        <end position="476"/>
    </location>
</feature>
<evidence type="ECO:0000259" key="9">
    <source>
        <dbReference type="PROSITE" id="PS50855"/>
    </source>
</evidence>
<feature type="transmembrane region" description="Helical" evidence="8">
    <location>
        <begin position="111"/>
        <end position="136"/>
    </location>
</feature>
<dbReference type="GO" id="GO:0016020">
    <property type="term" value="C:membrane"/>
    <property type="evidence" value="ECO:0007669"/>
    <property type="project" value="InterPro"/>
</dbReference>
<organism evidence="11">
    <name type="scientific">Tunturiibacter gelidiferens</name>
    <dbReference type="NCBI Taxonomy" id="3069689"/>
    <lineage>
        <taxon>Bacteria</taxon>
        <taxon>Pseudomonadati</taxon>
        <taxon>Acidobacteriota</taxon>
        <taxon>Terriglobia</taxon>
        <taxon>Terriglobales</taxon>
        <taxon>Acidobacteriaceae</taxon>
        <taxon>Tunturiibacter</taxon>
    </lineage>
</organism>
<dbReference type="InterPro" id="IPR051811">
    <property type="entry name" value="Cytochrome_c550/c551-like"/>
</dbReference>
<dbReference type="InterPro" id="IPR036909">
    <property type="entry name" value="Cyt_c-like_dom_sf"/>
</dbReference>
<feature type="transmembrane region" description="Helical" evidence="8">
    <location>
        <begin position="37"/>
        <end position="58"/>
    </location>
</feature>
<evidence type="ECO:0000259" key="10">
    <source>
        <dbReference type="PROSITE" id="PS51007"/>
    </source>
</evidence>
<feature type="transmembrane region" description="Helical" evidence="8">
    <location>
        <begin position="283"/>
        <end position="304"/>
    </location>
</feature>
<dbReference type="EMBL" id="CP132938">
    <property type="protein sequence ID" value="XCB20514.1"/>
    <property type="molecule type" value="Genomic_DNA"/>
</dbReference>
<dbReference type="SUPFAM" id="SSF46626">
    <property type="entry name" value="Cytochrome c"/>
    <property type="match status" value="3"/>
</dbReference>
<feature type="domain" description="Cytochrome c" evidence="10">
    <location>
        <begin position="720"/>
        <end position="898"/>
    </location>
</feature>
<evidence type="ECO:0000256" key="2">
    <source>
        <dbReference type="ARBA" id="ARBA00022617"/>
    </source>
</evidence>
<evidence type="ECO:0000256" key="7">
    <source>
        <dbReference type="PROSITE-ProRule" id="PRU00433"/>
    </source>
</evidence>
<keyword evidence="6 7" id="KW-0408">Iron</keyword>
<evidence type="ECO:0000256" key="3">
    <source>
        <dbReference type="ARBA" id="ARBA00022660"/>
    </source>
</evidence>
<evidence type="ECO:0000313" key="11">
    <source>
        <dbReference type="EMBL" id="XCB20514.1"/>
    </source>
</evidence>
<feature type="transmembrane region" description="Helical" evidence="8">
    <location>
        <begin position="316"/>
        <end position="336"/>
    </location>
</feature>
<feature type="transmembrane region" description="Helical" evidence="8">
    <location>
        <begin position="78"/>
        <end position="99"/>
    </location>
</feature>
<dbReference type="GO" id="GO:0005506">
    <property type="term" value="F:iron ion binding"/>
    <property type="evidence" value="ECO:0007669"/>
    <property type="project" value="InterPro"/>
</dbReference>
<dbReference type="Pfam" id="PF13442">
    <property type="entry name" value="Cytochrome_CBB3"/>
    <property type="match status" value="2"/>
</dbReference>
<protein>
    <submittedName>
        <fullName evidence="11">Cbb3-type cytochrome c oxidase subunit I</fullName>
    </submittedName>
</protein>
<dbReference type="SUPFAM" id="SSF81442">
    <property type="entry name" value="Cytochrome c oxidase subunit I-like"/>
    <property type="match status" value="1"/>
</dbReference>
<keyword evidence="8" id="KW-1133">Transmembrane helix</keyword>
<name>A0AAU7YVA5_9BACT</name>